<organism evidence="5 6">
    <name type="scientific">Pseudolycoriella hygida</name>
    <dbReference type="NCBI Taxonomy" id="35572"/>
    <lineage>
        <taxon>Eukaryota</taxon>
        <taxon>Metazoa</taxon>
        <taxon>Ecdysozoa</taxon>
        <taxon>Arthropoda</taxon>
        <taxon>Hexapoda</taxon>
        <taxon>Insecta</taxon>
        <taxon>Pterygota</taxon>
        <taxon>Neoptera</taxon>
        <taxon>Endopterygota</taxon>
        <taxon>Diptera</taxon>
        <taxon>Nematocera</taxon>
        <taxon>Sciaroidea</taxon>
        <taxon>Sciaridae</taxon>
        <taxon>Pseudolycoriella</taxon>
    </lineage>
</organism>
<dbReference type="GO" id="GO:0009435">
    <property type="term" value="P:NAD+ biosynthetic process"/>
    <property type="evidence" value="ECO:0007669"/>
    <property type="project" value="InterPro"/>
</dbReference>
<name>A0A9Q0N3C5_9DIPT</name>
<evidence type="ECO:0000259" key="4">
    <source>
        <dbReference type="Pfam" id="PF03447"/>
    </source>
</evidence>
<dbReference type="PANTHER" id="PTHR31873:SF6">
    <property type="entry name" value="ASPARTATE DEHYDROGENASE DOMAIN-CONTAINING PROTEIN"/>
    <property type="match status" value="1"/>
</dbReference>
<dbReference type="Pfam" id="PF01958">
    <property type="entry name" value="Asp_DH_C"/>
    <property type="match status" value="1"/>
</dbReference>
<comment type="caution">
    <text evidence="5">The sequence shown here is derived from an EMBL/GenBank/DDBJ whole genome shotgun (WGS) entry which is preliminary data.</text>
</comment>
<reference evidence="5" key="1">
    <citation type="submission" date="2022-07" db="EMBL/GenBank/DDBJ databases">
        <authorList>
            <person name="Trinca V."/>
            <person name="Uliana J.V.C."/>
            <person name="Torres T.T."/>
            <person name="Ward R.J."/>
            <person name="Monesi N."/>
        </authorList>
    </citation>
    <scope>NUCLEOTIDE SEQUENCE</scope>
    <source>
        <strain evidence="5">HSMRA1968</strain>
        <tissue evidence="5">Whole embryos</tissue>
    </source>
</reference>
<dbReference type="Proteomes" id="UP001151699">
    <property type="component" value="Chromosome B"/>
</dbReference>
<accession>A0A9Q0N3C5</accession>
<feature type="domain" description="Aspartate/homoserine dehydrogenase NAD-binding" evidence="4">
    <location>
        <begin position="16"/>
        <end position="126"/>
    </location>
</feature>
<dbReference type="GO" id="GO:0033735">
    <property type="term" value="F:aspartate dehydrogenase [NAD(P)+] activity"/>
    <property type="evidence" value="ECO:0007669"/>
    <property type="project" value="InterPro"/>
</dbReference>
<dbReference type="GO" id="GO:0050661">
    <property type="term" value="F:NADP binding"/>
    <property type="evidence" value="ECO:0007669"/>
    <property type="project" value="InterPro"/>
</dbReference>
<dbReference type="PANTHER" id="PTHR31873">
    <property type="entry name" value="L-ASPARTATE DEHYDROGENASE-RELATED"/>
    <property type="match status" value="1"/>
</dbReference>
<dbReference type="SUPFAM" id="SSF51735">
    <property type="entry name" value="NAD(P)-binding Rossmann-fold domains"/>
    <property type="match status" value="1"/>
</dbReference>
<proteinExistence type="inferred from homology"/>
<comment type="similarity">
    <text evidence="1">Belongs to the L-aspartate dehydrogenase family.</text>
</comment>
<dbReference type="InterPro" id="IPR036291">
    <property type="entry name" value="NAD(P)-bd_dom_sf"/>
</dbReference>
<dbReference type="EMBL" id="WJQU01000002">
    <property type="protein sequence ID" value="KAJ6642832.1"/>
    <property type="molecule type" value="Genomic_DNA"/>
</dbReference>
<dbReference type="InterPro" id="IPR002811">
    <property type="entry name" value="Asp_DH"/>
</dbReference>
<protein>
    <recommendedName>
        <fullName evidence="2">Aspartate dehydrogenase domain-containing protein</fullName>
    </recommendedName>
</protein>
<evidence type="ECO:0000256" key="2">
    <source>
        <dbReference type="ARBA" id="ARBA00020169"/>
    </source>
</evidence>
<evidence type="ECO:0000313" key="5">
    <source>
        <dbReference type="EMBL" id="KAJ6642832.1"/>
    </source>
</evidence>
<dbReference type="AlphaFoldDB" id="A0A9Q0N3C5"/>
<sequence>MATASNAKKFRVGILGYGSLGKHIHNQIQLRGDEIGFEIAFVWNRTATVLSQLPQELVLPKIEDFKLYEPDLVIEVAHPDVTKRFGAEILSKCDYFIGSPSVLADRELELSLTESIQNSKKRLFVPNGALWGTQEIRRMSNAGKLQAVEIEMRFHPHSLKLLGKLAELNATVNSTPVTLFEGPIREVCPLAPNNTNTMACAAIAAYSLGFDKVIGRLVSDPNLSDFHIIEINVYGPVTNGNQFHVLTRRMSPAKVGSVTSSATHDAFFNSIVQCRSLIDIGIVLC</sequence>
<evidence type="ECO:0000256" key="1">
    <source>
        <dbReference type="ARBA" id="ARBA00008331"/>
    </source>
</evidence>
<dbReference type="SUPFAM" id="SSF55347">
    <property type="entry name" value="Glyceraldehyde-3-phosphate dehydrogenase-like, C-terminal domain"/>
    <property type="match status" value="1"/>
</dbReference>
<feature type="domain" description="Aspartate dehydrogenase" evidence="3">
    <location>
        <begin position="175"/>
        <end position="263"/>
    </location>
</feature>
<dbReference type="InterPro" id="IPR005106">
    <property type="entry name" value="Asp/hSer_DH_NAD-bd"/>
</dbReference>
<dbReference type="Gene3D" id="3.30.360.10">
    <property type="entry name" value="Dihydrodipicolinate Reductase, domain 2"/>
    <property type="match status" value="1"/>
</dbReference>
<evidence type="ECO:0000313" key="6">
    <source>
        <dbReference type="Proteomes" id="UP001151699"/>
    </source>
</evidence>
<keyword evidence="6" id="KW-1185">Reference proteome</keyword>
<evidence type="ECO:0000259" key="3">
    <source>
        <dbReference type="Pfam" id="PF01958"/>
    </source>
</evidence>
<gene>
    <name evidence="5" type="primary">aspdh</name>
    <name evidence="5" type="ORF">Bhyg_07786</name>
</gene>
<dbReference type="OrthoDB" id="4310724at2759"/>
<dbReference type="Pfam" id="PF03447">
    <property type="entry name" value="NAD_binding_3"/>
    <property type="match status" value="1"/>
</dbReference>
<dbReference type="Gene3D" id="3.40.50.720">
    <property type="entry name" value="NAD(P)-binding Rossmann-like Domain"/>
    <property type="match status" value="1"/>
</dbReference>